<evidence type="ECO:0000313" key="3">
    <source>
        <dbReference type="EMBL" id="SDM01393.1"/>
    </source>
</evidence>
<evidence type="ECO:0000256" key="1">
    <source>
        <dbReference type="SAM" id="Phobius"/>
    </source>
</evidence>
<dbReference type="InterPro" id="IPR053150">
    <property type="entry name" value="Teicoplanin_resist-assoc"/>
</dbReference>
<keyword evidence="1" id="KW-0812">Transmembrane</keyword>
<keyword evidence="4" id="KW-1185">Reference proteome</keyword>
<dbReference type="STRING" id="38302.SAMN04488535_1569"/>
<dbReference type="AlphaFoldDB" id="A0A1G9PRU9"/>
<reference evidence="4" key="1">
    <citation type="submission" date="2016-10" db="EMBL/GenBank/DDBJ databases">
        <authorList>
            <person name="Varghese N."/>
            <person name="Submissions S."/>
        </authorList>
    </citation>
    <scope>NUCLEOTIDE SEQUENCE [LARGE SCALE GENOMIC DNA]</scope>
    <source>
        <strain evidence="4">DSM 20632</strain>
    </source>
</reference>
<keyword evidence="1" id="KW-1133">Transmembrane helix</keyword>
<dbReference type="InterPro" id="IPR006976">
    <property type="entry name" value="VanZ-like"/>
</dbReference>
<feature type="domain" description="VanZ-like" evidence="2">
    <location>
        <begin position="11"/>
        <end position="126"/>
    </location>
</feature>
<dbReference type="PANTHER" id="PTHR36834">
    <property type="entry name" value="MEMBRANE PROTEIN-RELATED"/>
    <property type="match status" value="1"/>
</dbReference>
<dbReference type="EMBL" id="LT629700">
    <property type="protein sequence ID" value="SDM01393.1"/>
    <property type="molecule type" value="Genomic_DNA"/>
</dbReference>
<dbReference type="PANTHER" id="PTHR36834:SF1">
    <property type="entry name" value="INTEGRAL MEMBRANE PROTEIN"/>
    <property type="match status" value="1"/>
</dbReference>
<proteinExistence type="predicted"/>
<sequence>MYQALRAAAWLLVLVVVVFYTVGKAHVELGELWNSSAQARREIRLVPFNEFWDPTVWYGPLQNLLGNVGLFLPVGFLVCNARRGALVGLALSLGIEITQFVTASGYSDIDDLVYNTAGAALGGWVAARLSPRDLVTGVWIIVAGAIVLIVPFLAAMLA</sequence>
<evidence type="ECO:0000259" key="2">
    <source>
        <dbReference type="Pfam" id="PF04892"/>
    </source>
</evidence>
<gene>
    <name evidence="3" type="ORF">SAMN04488535_1569</name>
</gene>
<dbReference type="Proteomes" id="UP000199350">
    <property type="component" value="Chromosome I"/>
</dbReference>
<organism evidence="3 4">
    <name type="scientific">Corynebacterium mycetoides</name>
    <dbReference type="NCBI Taxonomy" id="38302"/>
    <lineage>
        <taxon>Bacteria</taxon>
        <taxon>Bacillati</taxon>
        <taxon>Actinomycetota</taxon>
        <taxon>Actinomycetes</taxon>
        <taxon>Mycobacteriales</taxon>
        <taxon>Corynebacteriaceae</taxon>
        <taxon>Corynebacterium</taxon>
    </lineage>
</organism>
<feature type="transmembrane region" description="Helical" evidence="1">
    <location>
        <begin position="137"/>
        <end position="157"/>
    </location>
</feature>
<keyword evidence="1" id="KW-0472">Membrane</keyword>
<feature type="transmembrane region" description="Helical" evidence="1">
    <location>
        <begin position="57"/>
        <end position="79"/>
    </location>
</feature>
<feature type="transmembrane region" description="Helical" evidence="1">
    <location>
        <begin position="86"/>
        <end position="106"/>
    </location>
</feature>
<dbReference type="Pfam" id="PF04892">
    <property type="entry name" value="VanZ"/>
    <property type="match status" value="1"/>
</dbReference>
<protein>
    <submittedName>
        <fullName evidence="3">Glycopeptide antibiotics resistance protein</fullName>
    </submittedName>
</protein>
<accession>A0A1G9PRU9</accession>
<name>A0A1G9PRU9_9CORY</name>
<evidence type="ECO:0000313" key="4">
    <source>
        <dbReference type="Proteomes" id="UP000199350"/>
    </source>
</evidence>